<evidence type="ECO:0000256" key="1">
    <source>
        <dbReference type="SAM" id="MobiDB-lite"/>
    </source>
</evidence>
<keyword evidence="3" id="KW-1185">Reference proteome</keyword>
<organism evidence="2 3">
    <name type="scientific">Catharus ustulatus</name>
    <name type="common">Russet-backed thrush</name>
    <name type="synonym">Hylocichla ustulatus</name>
    <dbReference type="NCBI Taxonomy" id="91951"/>
    <lineage>
        <taxon>Eukaryota</taxon>
        <taxon>Metazoa</taxon>
        <taxon>Chordata</taxon>
        <taxon>Craniata</taxon>
        <taxon>Vertebrata</taxon>
        <taxon>Euteleostomi</taxon>
        <taxon>Archelosauria</taxon>
        <taxon>Archosauria</taxon>
        <taxon>Dinosauria</taxon>
        <taxon>Saurischia</taxon>
        <taxon>Theropoda</taxon>
        <taxon>Coelurosauria</taxon>
        <taxon>Aves</taxon>
        <taxon>Neognathae</taxon>
        <taxon>Neoaves</taxon>
        <taxon>Telluraves</taxon>
        <taxon>Australaves</taxon>
        <taxon>Passeriformes</taxon>
        <taxon>Turdidae</taxon>
        <taxon>Catharus</taxon>
    </lineage>
</organism>
<feature type="region of interest" description="Disordered" evidence="1">
    <location>
        <begin position="1"/>
        <end position="33"/>
    </location>
</feature>
<dbReference type="Proteomes" id="UP000694563">
    <property type="component" value="Chromosome 36"/>
</dbReference>
<evidence type="ECO:0000313" key="2">
    <source>
        <dbReference type="Ensembl" id="ENSCUSP00005013945.1"/>
    </source>
</evidence>
<sequence length="63" mass="7000">WGAGAARTGDPSSDWGWDPPKSPDTPMSPSPDKTIIMWKLTRDETNYGIPQSDPREVWVIPGF</sequence>
<feature type="compositionally biased region" description="Pro residues" evidence="1">
    <location>
        <begin position="20"/>
        <end position="29"/>
    </location>
</feature>
<name>A0A8C3UH49_CATUS</name>
<protein>
    <submittedName>
        <fullName evidence="2">Uncharacterized protein</fullName>
    </submittedName>
</protein>
<proteinExistence type="predicted"/>
<reference evidence="2" key="3">
    <citation type="submission" date="2025-09" db="UniProtKB">
        <authorList>
            <consortium name="Ensembl"/>
        </authorList>
    </citation>
    <scope>IDENTIFICATION</scope>
</reference>
<accession>A0A8C3UH49</accession>
<evidence type="ECO:0000313" key="3">
    <source>
        <dbReference type="Proteomes" id="UP000694563"/>
    </source>
</evidence>
<dbReference type="Ensembl" id="ENSCUST00005014496.1">
    <property type="protein sequence ID" value="ENSCUSP00005013945.1"/>
    <property type="gene ID" value="ENSCUSG00005008994.1"/>
</dbReference>
<dbReference type="AlphaFoldDB" id="A0A8C3UH49"/>
<reference evidence="2" key="2">
    <citation type="submission" date="2025-08" db="UniProtKB">
        <authorList>
            <consortium name="Ensembl"/>
        </authorList>
    </citation>
    <scope>IDENTIFICATION</scope>
</reference>
<reference evidence="2" key="1">
    <citation type="submission" date="2020-10" db="EMBL/GenBank/DDBJ databases">
        <title>Catharus ustulatus (Swainson's thrush) genome, bCatUst1, primary haplotype v2.</title>
        <authorList>
            <person name="Delmore K."/>
            <person name="Vafadar M."/>
            <person name="Formenti G."/>
            <person name="Chow W."/>
            <person name="Pelan S."/>
            <person name="Howe K."/>
            <person name="Rhie A."/>
            <person name="Mountcastle J."/>
            <person name="Haase B."/>
            <person name="Fedrigo O."/>
            <person name="Jarvis E.D."/>
        </authorList>
    </citation>
    <scope>NUCLEOTIDE SEQUENCE [LARGE SCALE GENOMIC DNA]</scope>
</reference>